<dbReference type="PANTHER" id="PTHR39453:SF1">
    <property type="entry name" value="PHOSPHATE PROPANOYLTRANSFERASE"/>
    <property type="match status" value="1"/>
</dbReference>
<protein>
    <recommendedName>
        <fullName evidence="4 10">Phosphate propanoyltransferase</fullName>
        <ecNumber evidence="3 10">2.3.1.222</ecNumber>
    </recommendedName>
</protein>
<dbReference type="RefSeq" id="WP_345786538.1">
    <property type="nucleotide sequence ID" value="NZ_LGTE01000005.1"/>
</dbReference>
<dbReference type="GO" id="GO:0016747">
    <property type="term" value="F:acyltransferase activity, transferring groups other than amino-acyl groups"/>
    <property type="evidence" value="ECO:0007669"/>
    <property type="project" value="InterPro"/>
</dbReference>
<keyword evidence="6" id="KW-0479">Metal-binding</keyword>
<evidence type="ECO:0000256" key="6">
    <source>
        <dbReference type="ARBA" id="ARBA00022723"/>
    </source>
</evidence>
<name>A0A0L6W3X1_9FIRM</name>
<evidence type="ECO:0000256" key="2">
    <source>
        <dbReference type="ARBA" id="ARBA00007342"/>
    </source>
</evidence>
<dbReference type="PIRSF" id="PIRSF010130">
    <property type="entry name" value="PduL"/>
    <property type="match status" value="1"/>
</dbReference>
<gene>
    <name evidence="11" type="ORF">Tfer_1036</name>
</gene>
<comment type="cofactor">
    <cofactor evidence="1">
        <name>Zn(2+)</name>
        <dbReference type="ChEBI" id="CHEBI:29105"/>
    </cofactor>
</comment>
<dbReference type="NCBIfam" id="NF011652">
    <property type="entry name" value="PRK15070.1"/>
    <property type="match status" value="1"/>
</dbReference>
<evidence type="ECO:0000313" key="11">
    <source>
        <dbReference type="EMBL" id="KNZ70166.1"/>
    </source>
</evidence>
<accession>A0A0L6W3X1</accession>
<sequence>MLEHNNPNITEYHEYQKPLEMPEHLAFKPLTKATNQVTVRISGRHIHLCPADLYALFGPGYTLHKYKDLNQPGQFAAKETLTVVGPKGVIEGVRVLGPLRDKTQVEISGTDGYHLGVDPPVRDSGDLEGTPGIVLVGPKGAVNLKEGLILAATHIHMHTSDAERLNLRNGDRVQVLIDGERDLIFTKVLVRVSDKFNTEMHIDTDEANAAVIEDGDIVEIIGKFAPM</sequence>
<dbReference type="EC" id="2.3.1.222" evidence="3 10"/>
<dbReference type="PANTHER" id="PTHR39453">
    <property type="entry name" value="PHOSPHATE PROPANOYLTRANSFERASE"/>
    <property type="match status" value="1"/>
</dbReference>
<evidence type="ECO:0000256" key="1">
    <source>
        <dbReference type="ARBA" id="ARBA00001947"/>
    </source>
</evidence>
<proteinExistence type="inferred from homology"/>
<dbReference type="GO" id="GO:0046872">
    <property type="term" value="F:metal ion binding"/>
    <property type="evidence" value="ECO:0007669"/>
    <property type="project" value="UniProtKB-KW"/>
</dbReference>
<evidence type="ECO:0000256" key="9">
    <source>
        <dbReference type="ARBA" id="ARBA00047589"/>
    </source>
</evidence>
<evidence type="ECO:0000256" key="5">
    <source>
        <dbReference type="ARBA" id="ARBA00022679"/>
    </source>
</evidence>
<evidence type="ECO:0000256" key="7">
    <source>
        <dbReference type="ARBA" id="ARBA00022833"/>
    </source>
</evidence>
<comment type="function">
    <text evidence="10">Involved in 1,2-propanediol (1,2-PD) degradation by catalyzing the conversion of propanoyl-CoA to propanoyl-phosphate.</text>
</comment>
<keyword evidence="7" id="KW-0862">Zinc</keyword>
<comment type="pathway">
    <text evidence="10">Polyol metabolism; 1,2-propanediol degradation.</text>
</comment>
<dbReference type="EMBL" id="LGTE01000005">
    <property type="protein sequence ID" value="KNZ70166.1"/>
    <property type="molecule type" value="Genomic_DNA"/>
</dbReference>
<comment type="catalytic activity">
    <reaction evidence="9 10">
        <text>propanoyl-CoA + phosphate = propanoyl phosphate + CoA</text>
        <dbReference type="Rhea" id="RHEA:28046"/>
        <dbReference type="ChEBI" id="CHEBI:43474"/>
        <dbReference type="ChEBI" id="CHEBI:57287"/>
        <dbReference type="ChEBI" id="CHEBI:57392"/>
        <dbReference type="ChEBI" id="CHEBI:58933"/>
        <dbReference type="EC" id="2.3.1.222"/>
    </reaction>
</comment>
<comment type="similarity">
    <text evidence="2 10">Belongs to the PduL family.</text>
</comment>
<dbReference type="Proteomes" id="UP000037175">
    <property type="component" value="Unassembled WGS sequence"/>
</dbReference>
<keyword evidence="5 10" id="KW-0808">Transferase</keyword>
<dbReference type="InterPro" id="IPR008300">
    <property type="entry name" value="PTAC"/>
</dbReference>
<organism evidence="11 12">
    <name type="scientific">Thermincola ferriacetica</name>
    <dbReference type="NCBI Taxonomy" id="281456"/>
    <lineage>
        <taxon>Bacteria</taxon>
        <taxon>Bacillati</taxon>
        <taxon>Bacillota</taxon>
        <taxon>Clostridia</taxon>
        <taxon>Eubacteriales</taxon>
        <taxon>Thermincolaceae</taxon>
        <taxon>Thermincola</taxon>
    </lineage>
</organism>
<evidence type="ECO:0000256" key="8">
    <source>
        <dbReference type="ARBA" id="ARBA00023315"/>
    </source>
</evidence>
<evidence type="ECO:0000256" key="4">
    <source>
        <dbReference type="ARBA" id="ARBA00020837"/>
    </source>
</evidence>
<evidence type="ECO:0000313" key="12">
    <source>
        <dbReference type="Proteomes" id="UP000037175"/>
    </source>
</evidence>
<dbReference type="Pfam" id="PF06130">
    <property type="entry name" value="PTAC"/>
    <property type="match status" value="1"/>
</dbReference>
<evidence type="ECO:0000256" key="3">
    <source>
        <dbReference type="ARBA" id="ARBA00012206"/>
    </source>
</evidence>
<reference evidence="12" key="1">
    <citation type="submission" date="2015-07" db="EMBL/GenBank/DDBJ databases">
        <title>Complete Genome of Thermincola ferriacetica strain Z-0001T.</title>
        <authorList>
            <person name="Lusk B."/>
            <person name="Badalamenti J.P."/>
            <person name="Parameswaran P."/>
            <person name="Bond D.R."/>
            <person name="Torres C.I."/>
        </authorList>
    </citation>
    <scope>NUCLEOTIDE SEQUENCE [LARGE SCALE GENOMIC DNA]</scope>
    <source>
        <strain evidence="12">Z-0001</strain>
    </source>
</reference>
<keyword evidence="12" id="KW-1185">Reference proteome</keyword>
<dbReference type="UniPathway" id="UPA00621"/>
<dbReference type="AlphaFoldDB" id="A0A0L6W3X1"/>
<comment type="caution">
    <text evidence="11">The sequence shown here is derived from an EMBL/GenBank/DDBJ whole genome shotgun (WGS) entry which is preliminary data.</text>
</comment>
<keyword evidence="8 10" id="KW-0012">Acyltransferase</keyword>
<dbReference type="GO" id="GO:0051144">
    <property type="term" value="P:1,2-propanediol catabolic process"/>
    <property type="evidence" value="ECO:0007669"/>
    <property type="project" value="UniProtKB-UniPathway"/>
</dbReference>
<evidence type="ECO:0000256" key="10">
    <source>
        <dbReference type="PIRNR" id="PIRNR010130"/>
    </source>
</evidence>
<dbReference type="PATRIC" id="fig|281456.6.peg.1107"/>